<dbReference type="PANTHER" id="PTHR34598:SF3">
    <property type="entry name" value="OXIDOREDUCTASE AN1597"/>
    <property type="match status" value="1"/>
</dbReference>
<dbReference type="RefSeq" id="XP_060410515.1">
    <property type="nucleotide sequence ID" value="XM_060560268.1"/>
</dbReference>
<proteinExistence type="inferred from homology"/>
<evidence type="ECO:0000313" key="2">
    <source>
        <dbReference type="EMBL" id="KAK1579380.1"/>
    </source>
</evidence>
<comment type="caution">
    <text evidence="2">The sequence shown here is derived from an EMBL/GenBank/DDBJ whole genome shotgun (WGS) entry which is preliminary data.</text>
</comment>
<reference evidence="2" key="1">
    <citation type="submission" date="2021-06" db="EMBL/GenBank/DDBJ databases">
        <title>Comparative genomics, transcriptomics and evolutionary studies reveal genomic signatures of adaptation to plant cell wall in hemibiotrophic fungi.</title>
        <authorList>
            <consortium name="DOE Joint Genome Institute"/>
            <person name="Baroncelli R."/>
            <person name="Diaz J.F."/>
            <person name="Benocci T."/>
            <person name="Peng M."/>
            <person name="Battaglia E."/>
            <person name="Haridas S."/>
            <person name="Andreopoulos W."/>
            <person name="Labutti K."/>
            <person name="Pangilinan J."/>
            <person name="Floch G.L."/>
            <person name="Makela M.R."/>
            <person name="Henrissat B."/>
            <person name="Grigoriev I.V."/>
            <person name="Crouch J.A."/>
            <person name="De Vries R.P."/>
            <person name="Sukno S.A."/>
            <person name="Thon M.R."/>
        </authorList>
    </citation>
    <scope>NUCLEOTIDE SEQUENCE</scope>
    <source>
        <strain evidence="2">CBS 125086</strain>
    </source>
</reference>
<accession>A0AAD8UZL0</accession>
<dbReference type="AlphaFoldDB" id="A0AAD8UZL0"/>
<gene>
    <name evidence="2" type="ORF">LY79DRAFT_582566</name>
</gene>
<dbReference type="GeneID" id="85444508"/>
<protein>
    <submittedName>
        <fullName evidence="2">GA4 desaturase</fullName>
    </submittedName>
</protein>
<name>A0AAD8UZL0_9PEZI</name>
<organism evidence="2 3">
    <name type="scientific">Colletotrichum navitas</name>
    <dbReference type="NCBI Taxonomy" id="681940"/>
    <lineage>
        <taxon>Eukaryota</taxon>
        <taxon>Fungi</taxon>
        <taxon>Dikarya</taxon>
        <taxon>Ascomycota</taxon>
        <taxon>Pezizomycotina</taxon>
        <taxon>Sordariomycetes</taxon>
        <taxon>Hypocreomycetidae</taxon>
        <taxon>Glomerellales</taxon>
        <taxon>Glomerellaceae</taxon>
        <taxon>Colletotrichum</taxon>
        <taxon>Colletotrichum graminicola species complex</taxon>
    </lineage>
</organism>
<comment type="similarity">
    <text evidence="1">Belongs to the asaB hydroxylase/desaturase family.</text>
</comment>
<dbReference type="EMBL" id="JAHLJV010000067">
    <property type="protein sequence ID" value="KAK1579380.1"/>
    <property type="molecule type" value="Genomic_DNA"/>
</dbReference>
<keyword evidence="3" id="KW-1185">Reference proteome</keyword>
<dbReference type="InterPro" id="IPR044053">
    <property type="entry name" value="AsaB-like"/>
</dbReference>
<sequence length="393" mass="44718">MSDKHCSQLSENSYSHSSKPGRQVLGAFTYYNSSDIPKLNDLTIIEGTSPDNKTYFLPVTDLRSLPAPLSSYNHDQHGFQIVRQDLPFSPSSDVVHNQQIMASRYYPSMTALLRKTLGARSAIVRKHSLRDIPDWAAVGMNPETGFEIESLAPFSIAHSDYTPAGARGHFRAMKEPDWFVENNHDEDGCTTAAEREEFFRLRREIIDAEDRAIAKAGIDPEVQVEGGQGLPTGGHWDWDGANYDGPRYAFFSIWRAWETVKRDPLAIMDMSRPVSRKVEYAPLTRTYRDRPGCVPFYYSQNALIRPLGRARRDSGYWEDSDGDVESEPAWCYLSEQTPEEVYLLKFYDSEALVRRGKGKEGIQLMCPHTAFQIAGQDKAPVRRSCELRVWCIW</sequence>
<dbReference type="Proteomes" id="UP001230504">
    <property type="component" value="Unassembled WGS sequence"/>
</dbReference>
<evidence type="ECO:0000313" key="3">
    <source>
        <dbReference type="Proteomes" id="UP001230504"/>
    </source>
</evidence>
<evidence type="ECO:0000256" key="1">
    <source>
        <dbReference type="ARBA" id="ARBA00023604"/>
    </source>
</evidence>
<dbReference type="PANTHER" id="PTHR34598">
    <property type="entry name" value="BLL6449 PROTEIN"/>
    <property type="match status" value="1"/>
</dbReference>
<dbReference type="GO" id="GO:0016491">
    <property type="term" value="F:oxidoreductase activity"/>
    <property type="evidence" value="ECO:0007669"/>
    <property type="project" value="InterPro"/>
</dbReference>